<dbReference type="AlphaFoldDB" id="X0Y1P5"/>
<gene>
    <name evidence="2" type="ORF">S01H1_79010</name>
</gene>
<protein>
    <submittedName>
        <fullName evidence="2">Uncharacterized protein</fullName>
    </submittedName>
</protein>
<feature type="transmembrane region" description="Helical" evidence="1">
    <location>
        <begin position="21"/>
        <end position="40"/>
    </location>
</feature>
<accession>X0Y1P5</accession>
<organism evidence="2">
    <name type="scientific">marine sediment metagenome</name>
    <dbReference type="NCBI Taxonomy" id="412755"/>
    <lineage>
        <taxon>unclassified sequences</taxon>
        <taxon>metagenomes</taxon>
        <taxon>ecological metagenomes</taxon>
    </lineage>
</organism>
<keyword evidence="1" id="KW-0472">Membrane</keyword>
<reference evidence="2" key="1">
    <citation type="journal article" date="2014" name="Front. Microbiol.">
        <title>High frequency of phylogenetically diverse reductive dehalogenase-homologous genes in deep subseafloor sedimentary metagenomes.</title>
        <authorList>
            <person name="Kawai M."/>
            <person name="Futagami T."/>
            <person name="Toyoda A."/>
            <person name="Takaki Y."/>
            <person name="Nishi S."/>
            <person name="Hori S."/>
            <person name="Arai W."/>
            <person name="Tsubouchi T."/>
            <person name="Morono Y."/>
            <person name="Uchiyama I."/>
            <person name="Ito T."/>
            <person name="Fujiyama A."/>
            <person name="Inagaki F."/>
            <person name="Takami H."/>
        </authorList>
    </citation>
    <scope>NUCLEOTIDE SEQUENCE</scope>
    <source>
        <strain evidence="2">Expedition CK06-06</strain>
    </source>
</reference>
<name>X0Y1P5_9ZZZZ</name>
<sequence length="149" mass="16413">RHTHPVFGGQENTVLGKRISIILGVVAILAGLLVISRVFTRQVLPEGVVIQVLGVVILLTGILHLLGEFRIGRYIKQKRTTAQKFLAVFEILLGALLIYSPLELSPVVYWAATAWALIGGGLIISDAIYQARKHKHKQDEMEPQEISSP</sequence>
<keyword evidence="1" id="KW-1133">Transmembrane helix</keyword>
<comment type="caution">
    <text evidence="2">The sequence shown here is derived from an EMBL/GenBank/DDBJ whole genome shotgun (WGS) entry which is preliminary data.</text>
</comment>
<evidence type="ECO:0000256" key="1">
    <source>
        <dbReference type="SAM" id="Phobius"/>
    </source>
</evidence>
<dbReference type="EMBL" id="BARS01053223">
    <property type="protein sequence ID" value="GAG49764.1"/>
    <property type="molecule type" value="Genomic_DNA"/>
</dbReference>
<feature type="transmembrane region" description="Helical" evidence="1">
    <location>
        <begin position="85"/>
        <end position="102"/>
    </location>
</feature>
<keyword evidence="1" id="KW-0812">Transmembrane</keyword>
<feature type="transmembrane region" description="Helical" evidence="1">
    <location>
        <begin position="108"/>
        <end position="129"/>
    </location>
</feature>
<evidence type="ECO:0000313" key="2">
    <source>
        <dbReference type="EMBL" id="GAG49764.1"/>
    </source>
</evidence>
<feature type="non-terminal residue" evidence="2">
    <location>
        <position position="1"/>
    </location>
</feature>
<proteinExistence type="predicted"/>
<feature type="transmembrane region" description="Helical" evidence="1">
    <location>
        <begin position="46"/>
        <end position="65"/>
    </location>
</feature>